<dbReference type="PROSITE" id="PS50109">
    <property type="entry name" value="HIS_KIN"/>
    <property type="match status" value="1"/>
</dbReference>
<evidence type="ECO:0000256" key="5">
    <source>
        <dbReference type="ARBA" id="ARBA00017322"/>
    </source>
</evidence>
<feature type="compositionally biased region" description="Acidic residues" evidence="19">
    <location>
        <begin position="406"/>
        <end position="415"/>
    </location>
</feature>
<dbReference type="Pfam" id="PF07730">
    <property type="entry name" value="HisKA_3"/>
    <property type="match status" value="1"/>
</dbReference>
<keyword evidence="20" id="KW-0812">Transmembrane</keyword>
<feature type="domain" description="Histidine kinase" evidence="21">
    <location>
        <begin position="315"/>
        <end position="405"/>
    </location>
</feature>
<dbReference type="InterPro" id="IPR036890">
    <property type="entry name" value="HATPase_C_sf"/>
</dbReference>
<keyword evidence="16" id="KW-0411">Iron-sulfur</keyword>
<keyword evidence="12 22" id="KW-0418">Kinase</keyword>
<accession>A0ABW5XEP2</accession>
<comment type="caution">
    <text evidence="22">The sequence shown here is derived from an EMBL/GenBank/DDBJ whole genome shotgun (WGS) entry which is preliminary data.</text>
</comment>
<protein>
    <recommendedName>
        <fullName evidence="5">Oxygen sensor histidine kinase NreB</fullName>
        <ecNumber evidence="4">2.7.13.3</ecNumber>
    </recommendedName>
    <alternativeName>
        <fullName evidence="18">Nitrogen regulation protein B</fullName>
    </alternativeName>
</protein>
<dbReference type="SMART" id="SM00387">
    <property type="entry name" value="HATPase_c"/>
    <property type="match status" value="1"/>
</dbReference>
<dbReference type="InterPro" id="IPR003594">
    <property type="entry name" value="HATPase_dom"/>
</dbReference>
<feature type="transmembrane region" description="Helical" evidence="20">
    <location>
        <begin position="43"/>
        <end position="65"/>
    </location>
</feature>
<dbReference type="EC" id="2.7.13.3" evidence="4"/>
<dbReference type="EMBL" id="JBHUOP010000002">
    <property type="protein sequence ID" value="MFD2839864.1"/>
    <property type="molecule type" value="Genomic_DNA"/>
</dbReference>
<evidence type="ECO:0000256" key="6">
    <source>
        <dbReference type="ARBA" id="ARBA00022485"/>
    </source>
</evidence>
<evidence type="ECO:0000256" key="14">
    <source>
        <dbReference type="ARBA" id="ARBA00023004"/>
    </source>
</evidence>
<keyword evidence="20" id="KW-0472">Membrane</keyword>
<proteinExistence type="predicted"/>
<evidence type="ECO:0000256" key="3">
    <source>
        <dbReference type="ARBA" id="ARBA00004496"/>
    </source>
</evidence>
<dbReference type="SUPFAM" id="SSF55874">
    <property type="entry name" value="ATPase domain of HSP90 chaperone/DNA topoisomerase II/histidine kinase"/>
    <property type="match status" value="1"/>
</dbReference>
<dbReference type="InterPro" id="IPR011712">
    <property type="entry name" value="Sig_transdc_His_kin_sub3_dim/P"/>
</dbReference>
<dbReference type="PANTHER" id="PTHR24421">
    <property type="entry name" value="NITRATE/NITRITE SENSOR PROTEIN NARX-RELATED"/>
    <property type="match status" value="1"/>
</dbReference>
<dbReference type="Pfam" id="PF23539">
    <property type="entry name" value="DUF7134"/>
    <property type="match status" value="1"/>
</dbReference>
<dbReference type="Proteomes" id="UP001597391">
    <property type="component" value="Unassembled WGS sequence"/>
</dbReference>
<evidence type="ECO:0000256" key="13">
    <source>
        <dbReference type="ARBA" id="ARBA00022840"/>
    </source>
</evidence>
<feature type="transmembrane region" description="Helical" evidence="20">
    <location>
        <begin position="115"/>
        <end position="136"/>
    </location>
</feature>
<evidence type="ECO:0000256" key="11">
    <source>
        <dbReference type="ARBA" id="ARBA00022741"/>
    </source>
</evidence>
<dbReference type="PANTHER" id="PTHR24421:SF10">
    <property type="entry name" value="NITRATE_NITRITE SENSOR PROTEIN NARQ"/>
    <property type="match status" value="1"/>
</dbReference>
<dbReference type="InterPro" id="IPR004358">
    <property type="entry name" value="Sig_transdc_His_kin-like_C"/>
</dbReference>
<dbReference type="PRINTS" id="PR00344">
    <property type="entry name" value="BCTRLSENSOR"/>
</dbReference>
<keyword evidence="23" id="KW-1185">Reference proteome</keyword>
<evidence type="ECO:0000313" key="23">
    <source>
        <dbReference type="Proteomes" id="UP001597391"/>
    </source>
</evidence>
<name>A0ABW5XEP2_9MICO</name>
<dbReference type="GO" id="GO:0016301">
    <property type="term" value="F:kinase activity"/>
    <property type="evidence" value="ECO:0007669"/>
    <property type="project" value="UniProtKB-KW"/>
</dbReference>
<dbReference type="RefSeq" id="WP_377465441.1">
    <property type="nucleotide sequence ID" value="NZ_JBHUOP010000002.1"/>
</dbReference>
<evidence type="ECO:0000256" key="2">
    <source>
        <dbReference type="ARBA" id="ARBA00001966"/>
    </source>
</evidence>
<feature type="transmembrane region" description="Helical" evidence="20">
    <location>
        <begin position="143"/>
        <end position="164"/>
    </location>
</feature>
<feature type="transmembrane region" description="Helical" evidence="20">
    <location>
        <begin position="77"/>
        <end position="95"/>
    </location>
</feature>
<keyword evidence="20" id="KW-1133">Transmembrane helix</keyword>
<keyword evidence="6" id="KW-0004">4Fe-4S</keyword>
<gene>
    <name evidence="22" type="ORF">ACFSYH_04685</name>
</gene>
<feature type="transmembrane region" description="Helical" evidence="20">
    <location>
        <begin position="21"/>
        <end position="37"/>
    </location>
</feature>
<organism evidence="22 23">
    <name type="scientific">Populibacterium corticicola</name>
    <dbReference type="NCBI Taxonomy" id="1812826"/>
    <lineage>
        <taxon>Bacteria</taxon>
        <taxon>Bacillati</taxon>
        <taxon>Actinomycetota</taxon>
        <taxon>Actinomycetes</taxon>
        <taxon>Micrococcales</taxon>
        <taxon>Jonesiaceae</taxon>
        <taxon>Populibacterium</taxon>
    </lineage>
</organism>
<comment type="catalytic activity">
    <reaction evidence="1">
        <text>ATP + protein L-histidine = ADP + protein N-phospho-L-histidine.</text>
        <dbReference type="EC" id="2.7.13.3"/>
    </reaction>
</comment>
<dbReference type="Pfam" id="PF02518">
    <property type="entry name" value="HATPase_c"/>
    <property type="match status" value="1"/>
</dbReference>
<keyword evidence="14" id="KW-0408">Iron</keyword>
<evidence type="ECO:0000256" key="20">
    <source>
        <dbReference type="SAM" id="Phobius"/>
    </source>
</evidence>
<evidence type="ECO:0000256" key="17">
    <source>
        <dbReference type="ARBA" id="ARBA00024827"/>
    </source>
</evidence>
<comment type="cofactor">
    <cofactor evidence="2">
        <name>[4Fe-4S] cluster</name>
        <dbReference type="ChEBI" id="CHEBI:49883"/>
    </cofactor>
</comment>
<reference evidence="23" key="1">
    <citation type="journal article" date="2019" name="Int. J. Syst. Evol. Microbiol.">
        <title>The Global Catalogue of Microorganisms (GCM) 10K type strain sequencing project: providing services to taxonomists for standard genome sequencing and annotation.</title>
        <authorList>
            <consortium name="The Broad Institute Genomics Platform"/>
            <consortium name="The Broad Institute Genome Sequencing Center for Infectious Disease"/>
            <person name="Wu L."/>
            <person name="Ma J."/>
        </authorList>
    </citation>
    <scope>NUCLEOTIDE SEQUENCE [LARGE SCALE GENOMIC DNA]</scope>
    <source>
        <strain evidence="23">KCTC 33576</strain>
    </source>
</reference>
<evidence type="ECO:0000256" key="4">
    <source>
        <dbReference type="ARBA" id="ARBA00012438"/>
    </source>
</evidence>
<evidence type="ECO:0000256" key="10">
    <source>
        <dbReference type="ARBA" id="ARBA00022723"/>
    </source>
</evidence>
<dbReference type="InterPro" id="IPR055558">
    <property type="entry name" value="DUF7134"/>
</dbReference>
<evidence type="ECO:0000259" key="21">
    <source>
        <dbReference type="PROSITE" id="PS50109"/>
    </source>
</evidence>
<dbReference type="InterPro" id="IPR005467">
    <property type="entry name" value="His_kinase_dom"/>
</dbReference>
<evidence type="ECO:0000256" key="16">
    <source>
        <dbReference type="ARBA" id="ARBA00023014"/>
    </source>
</evidence>
<feature type="region of interest" description="Disordered" evidence="19">
    <location>
        <begin position="385"/>
        <end position="415"/>
    </location>
</feature>
<keyword evidence="10" id="KW-0479">Metal-binding</keyword>
<comment type="subcellular location">
    <subcellularLocation>
        <location evidence="3">Cytoplasm</location>
    </subcellularLocation>
</comment>
<evidence type="ECO:0000256" key="12">
    <source>
        <dbReference type="ARBA" id="ARBA00022777"/>
    </source>
</evidence>
<keyword evidence="15" id="KW-0902">Two-component regulatory system</keyword>
<dbReference type="CDD" id="cd16917">
    <property type="entry name" value="HATPase_UhpB-NarQ-NarX-like"/>
    <property type="match status" value="1"/>
</dbReference>
<evidence type="ECO:0000256" key="1">
    <source>
        <dbReference type="ARBA" id="ARBA00000085"/>
    </source>
</evidence>
<evidence type="ECO:0000256" key="18">
    <source>
        <dbReference type="ARBA" id="ARBA00030800"/>
    </source>
</evidence>
<dbReference type="Gene3D" id="3.30.565.10">
    <property type="entry name" value="Histidine kinase-like ATPase, C-terminal domain"/>
    <property type="match status" value="1"/>
</dbReference>
<keyword evidence="11" id="KW-0547">Nucleotide-binding</keyword>
<keyword evidence="8" id="KW-0597">Phosphoprotein</keyword>
<evidence type="ECO:0000256" key="9">
    <source>
        <dbReference type="ARBA" id="ARBA00022679"/>
    </source>
</evidence>
<evidence type="ECO:0000256" key="7">
    <source>
        <dbReference type="ARBA" id="ARBA00022490"/>
    </source>
</evidence>
<keyword evidence="13" id="KW-0067">ATP-binding</keyword>
<comment type="function">
    <text evidence="17">Member of the two-component regulatory system NreB/NreC involved in the control of dissimilatory nitrate/nitrite reduction in response to oxygen. NreB functions as a direct oxygen sensor histidine kinase which is autophosphorylated, in the absence of oxygen, probably at the conserved histidine residue, and transfers its phosphate group probably to a conserved aspartate residue of NreC. NreB/NreC activates the expression of the nitrate (narGHJI) and nitrite (nir) reductase operons, as well as the putative nitrate transporter gene narT.</text>
</comment>
<keyword evidence="7" id="KW-0963">Cytoplasm</keyword>
<evidence type="ECO:0000256" key="8">
    <source>
        <dbReference type="ARBA" id="ARBA00022553"/>
    </source>
</evidence>
<dbReference type="Gene3D" id="1.20.5.1930">
    <property type="match status" value="1"/>
</dbReference>
<evidence type="ECO:0000256" key="19">
    <source>
        <dbReference type="SAM" id="MobiDB-lite"/>
    </source>
</evidence>
<keyword evidence="9" id="KW-0808">Transferase</keyword>
<evidence type="ECO:0000256" key="15">
    <source>
        <dbReference type="ARBA" id="ARBA00023012"/>
    </source>
</evidence>
<dbReference type="InterPro" id="IPR050482">
    <property type="entry name" value="Sensor_HK_TwoCompSys"/>
</dbReference>
<sequence length="415" mass="44815">MNVFERFGLWSEENAARLDQVLASLVALVVCPFVLVTHQNMEWFFGLDISGLWSAVFAALLIFPLVWRRTQPVRSAVLVYSAALVHMLIGPSAIMPADLMVLVALYSVTIYGPRWASRVALISSFAGTALFGYLVAREAGGKLAPALFITFTLGLLFLTVWAFANMRRARIWSMQTLRDKNRMLEIEREQQVQLGAAAERARIAREMHDIVAHSLSVMIAQADGGRYAAKASPEFAEKALSTIADTGRAALADMRRLLGVLRNDVSEEDIDTLAPQPASGDIESLVDQVRSSGVRVSLVRMGTPRALPPGAGLTLYRICQESLTNILKHAGPDPTVTIVLAWGKSSLRLEVEDDGRGAASAAASDGQGMGLLGMKERAALFGGNVKAGPKPGGGYRVELELPLPEVPDEEPPAPV</sequence>
<evidence type="ECO:0000313" key="22">
    <source>
        <dbReference type="EMBL" id="MFD2839864.1"/>
    </source>
</evidence>